<sequence length="526" mass="52411">MALDHFRLVLLSVARARFGPTARQRWVVGVCPCTAPSLELDVWSGGECLELLGAGLLHLKVLEAGGGRPRFSGRSCTRPSWSRRQNCQTSTAVAGDRRAAHGVQSPDAAADCRRFAPHYTEGRCRRRASRICAITVVAERGGAVATCAPGCGGGRGRGPAGGEGWGAASARRVENTTAGHTVPPSAPPQCPCGRLTTKPVRQLQPQLWGPPVGVGPSAGAVPGCATAAAPDLPTPRAGAFTTPHGDAVFLAVGEGGGTAHTAVEALAWDARRGSWVWSALPPVPASRAGSGAAACGADDAAVYVAGSSGRQGGGEPLRLSLQALTPDGRLLRACSSSGAPTAAPTAAAGGVAACFPVDATVTVVGRGAVRLADVGRGDVLAVASVGGGCRRRRAAVVPRRPDRAGGGARGLDRYTRRWGGGRTLRLTPGHLVPVGAPAALVPAAVVAVGDTLYVAVDGPSSAAAAGTNATTTSGGAPAAAAATAAAAAPAVLVPATVTAVAAVTGDGLYDPHVGLGRGERHAEARI</sequence>
<protein>
    <recommendedName>
        <fullName evidence="6">Phenylalanyl-tRNA synthetase domain-containing protein</fullName>
    </recommendedName>
</protein>
<dbReference type="GO" id="GO:0004812">
    <property type="term" value="F:aminoacyl-tRNA ligase activity"/>
    <property type="evidence" value="ECO:0007669"/>
    <property type="project" value="UniProtKB-KW"/>
</dbReference>
<dbReference type="InterPro" id="IPR045864">
    <property type="entry name" value="aa-tRNA-synth_II/BPL/LPL"/>
</dbReference>
<keyword evidence="2" id="KW-0547">Nucleotide-binding</keyword>
<feature type="domain" description="Phenylalanyl-tRNA synthetase" evidence="6">
    <location>
        <begin position="3"/>
        <end position="66"/>
    </location>
</feature>
<dbReference type="GO" id="GO:0000049">
    <property type="term" value="F:tRNA binding"/>
    <property type="evidence" value="ECO:0007669"/>
    <property type="project" value="InterPro"/>
</dbReference>
<evidence type="ECO:0000256" key="2">
    <source>
        <dbReference type="ARBA" id="ARBA00022741"/>
    </source>
</evidence>
<evidence type="ECO:0000256" key="5">
    <source>
        <dbReference type="ARBA" id="ARBA00023146"/>
    </source>
</evidence>
<dbReference type="InterPro" id="IPR015915">
    <property type="entry name" value="Kelch-typ_b-propeller"/>
</dbReference>
<keyword evidence="4" id="KW-0648">Protein biosynthesis</keyword>
<gene>
    <name evidence="7" type="ORF">BU14_0311s0017</name>
</gene>
<organism evidence="7 8">
    <name type="scientific">Porphyra umbilicalis</name>
    <name type="common">Purple laver</name>
    <name type="synonym">Red alga</name>
    <dbReference type="NCBI Taxonomy" id="2786"/>
    <lineage>
        <taxon>Eukaryota</taxon>
        <taxon>Rhodophyta</taxon>
        <taxon>Bangiophyceae</taxon>
        <taxon>Bangiales</taxon>
        <taxon>Bangiaceae</taxon>
        <taxon>Porphyra</taxon>
    </lineage>
</organism>
<dbReference type="SUPFAM" id="SSF117281">
    <property type="entry name" value="Kelch motif"/>
    <property type="match status" value="1"/>
</dbReference>
<dbReference type="Pfam" id="PF01409">
    <property type="entry name" value="tRNA-synt_2d"/>
    <property type="match status" value="1"/>
</dbReference>
<keyword evidence="8" id="KW-1185">Reference proteome</keyword>
<dbReference type="GO" id="GO:0006412">
    <property type="term" value="P:translation"/>
    <property type="evidence" value="ECO:0007669"/>
    <property type="project" value="UniProtKB-KW"/>
</dbReference>
<accession>A0A1X6NZT4</accession>
<dbReference type="SUPFAM" id="SSF51294">
    <property type="entry name" value="Hedgehog/intein (Hint) domain"/>
    <property type="match status" value="1"/>
</dbReference>
<keyword evidence="5" id="KW-0030">Aminoacyl-tRNA synthetase</keyword>
<evidence type="ECO:0000313" key="8">
    <source>
        <dbReference type="Proteomes" id="UP000218209"/>
    </source>
</evidence>
<proteinExistence type="predicted"/>
<evidence type="ECO:0000259" key="6">
    <source>
        <dbReference type="Pfam" id="PF01409"/>
    </source>
</evidence>
<dbReference type="Proteomes" id="UP000218209">
    <property type="component" value="Unassembled WGS sequence"/>
</dbReference>
<reference evidence="7 8" key="1">
    <citation type="submission" date="2017-03" db="EMBL/GenBank/DDBJ databases">
        <title>WGS assembly of Porphyra umbilicalis.</title>
        <authorList>
            <person name="Brawley S.H."/>
            <person name="Blouin N.A."/>
            <person name="Ficko-Blean E."/>
            <person name="Wheeler G.L."/>
            <person name="Lohr M."/>
            <person name="Goodson H.V."/>
            <person name="Jenkins J.W."/>
            <person name="Blaby-Haas C.E."/>
            <person name="Helliwell K.E."/>
            <person name="Chan C."/>
            <person name="Marriage T."/>
            <person name="Bhattacharya D."/>
            <person name="Klein A.S."/>
            <person name="Badis Y."/>
            <person name="Brodie J."/>
            <person name="Cao Y."/>
            <person name="Collen J."/>
            <person name="Dittami S.M."/>
            <person name="Gachon C.M."/>
            <person name="Green B.R."/>
            <person name="Karpowicz S."/>
            <person name="Kim J.W."/>
            <person name="Kudahl U."/>
            <person name="Lin S."/>
            <person name="Michel G."/>
            <person name="Mittag M."/>
            <person name="Olson B.J."/>
            <person name="Pangilinan J."/>
            <person name="Peng Y."/>
            <person name="Qiu H."/>
            <person name="Shu S."/>
            <person name="Singer J.T."/>
            <person name="Smith A.G."/>
            <person name="Sprecher B.N."/>
            <person name="Wagner V."/>
            <person name="Wang W."/>
            <person name="Wang Z.-Y."/>
            <person name="Yan J."/>
            <person name="Yarish C."/>
            <person name="Zoeuner-Riek S."/>
            <person name="Zhuang Y."/>
            <person name="Zou Y."/>
            <person name="Lindquist E.A."/>
            <person name="Grimwood J."/>
            <person name="Barry K."/>
            <person name="Rokhsar D.S."/>
            <person name="Schmutz J."/>
            <person name="Stiller J.W."/>
            <person name="Grossman A.R."/>
            <person name="Prochnik S.E."/>
        </authorList>
    </citation>
    <scope>NUCLEOTIDE SEQUENCE [LARGE SCALE GENOMIC DNA]</scope>
    <source>
        <strain evidence="7">4086291</strain>
    </source>
</reference>
<dbReference type="InterPro" id="IPR002319">
    <property type="entry name" value="Phenylalanyl-tRNA_Synthase"/>
</dbReference>
<dbReference type="Gene3D" id="3.30.930.10">
    <property type="entry name" value="Bira Bifunctional Protein, Domain 2"/>
    <property type="match status" value="1"/>
</dbReference>
<name>A0A1X6NZT4_PORUM</name>
<keyword evidence="3" id="KW-0067">ATP-binding</keyword>
<evidence type="ECO:0000256" key="4">
    <source>
        <dbReference type="ARBA" id="ARBA00022917"/>
    </source>
</evidence>
<dbReference type="GO" id="GO:0043039">
    <property type="term" value="P:tRNA aminoacylation"/>
    <property type="evidence" value="ECO:0007669"/>
    <property type="project" value="InterPro"/>
</dbReference>
<dbReference type="EMBL" id="KV918965">
    <property type="protein sequence ID" value="OSX74077.1"/>
    <property type="molecule type" value="Genomic_DNA"/>
</dbReference>
<evidence type="ECO:0000313" key="7">
    <source>
        <dbReference type="EMBL" id="OSX74077.1"/>
    </source>
</evidence>
<dbReference type="InterPro" id="IPR036844">
    <property type="entry name" value="Hint_dom_sf"/>
</dbReference>
<dbReference type="AlphaFoldDB" id="A0A1X6NZT4"/>
<evidence type="ECO:0000256" key="1">
    <source>
        <dbReference type="ARBA" id="ARBA00022598"/>
    </source>
</evidence>
<evidence type="ECO:0000256" key="3">
    <source>
        <dbReference type="ARBA" id="ARBA00022840"/>
    </source>
</evidence>
<keyword evidence="1" id="KW-0436">Ligase</keyword>
<dbReference type="GO" id="GO:0005524">
    <property type="term" value="F:ATP binding"/>
    <property type="evidence" value="ECO:0007669"/>
    <property type="project" value="UniProtKB-KW"/>
</dbReference>
<dbReference type="Gene3D" id="2.170.16.10">
    <property type="entry name" value="Hedgehog/Intein (Hint) domain"/>
    <property type="match status" value="1"/>
</dbReference>